<reference evidence="4" key="1">
    <citation type="submission" date="2023-01" db="EMBL/GenBank/DDBJ databases">
        <title>Metagenome sequencing of chrysophaentin producing Chrysophaeum taylorii.</title>
        <authorList>
            <person name="Davison J."/>
            <person name="Bewley C."/>
        </authorList>
    </citation>
    <scope>NUCLEOTIDE SEQUENCE</scope>
    <source>
        <strain evidence="4">NIES-1699</strain>
    </source>
</reference>
<sequence length="282" mass="30657">MGGGALERLLADEDDKERFDKDGVRWTLPVVEALDPAQVALISAVVAAGEGSIDQDDELSIVLHNANIDINMLYYGQSPLFIACNNGQQGVVDLLLRWPHPKPIAVDLRSDGGETPFLVACRGGHLGIVQALMGCGADPNVTAADGRSGLWCACHGGHVHVLQWLLDAHVPGVVDWTIEGPRGVSRRTTCVEVARVRGHLDAVPIVEEGIRRWQQKRAKDRLKKATVGARATVRIRDAEGVFFTPGNDDIIEEEIGRERHFLGDEEGIDFNNTRASKLPSIS</sequence>
<accession>A0AAD7U9G2</accession>
<dbReference type="PANTHER" id="PTHR24173:SF74">
    <property type="entry name" value="ANKYRIN REPEAT DOMAIN-CONTAINING PROTEIN 16"/>
    <property type="match status" value="1"/>
</dbReference>
<dbReference type="SMART" id="SM00248">
    <property type="entry name" value="ANK"/>
    <property type="match status" value="3"/>
</dbReference>
<dbReference type="InterPro" id="IPR036770">
    <property type="entry name" value="Ankyrin_rpt-contain_sf"/>
</dbReference>
<dbReference type="AlphaFoldDB" id="A0AAD7U9G2"/>
<feature type="repeat" description="ANK" evidence="3">
    <location>
        <begin position="112"/>
        <end position="144"/>
    </location>
</feature>
<comment type="caution">
    <text evidence="4">The sequence shown here is derived from an EMBL/GenBank/DDBJ whole genome shotgun (WGS) entry which is preliminary data.</text>
</comment>
<dbReference type="PROSITE" id="PS50088">
    <property type="entry name" value="ANK_REPEAT"/>
    <property type="match status" value="1"/>
</dbReference>
<dbReference type="EMBL" id="JAQMWT010000524">
    <property type="protein sequence ID" value="KAJ8600324.1"/>
    <property type="molecule type" value="Genomic_DNA"/>
</dbReference>
<protein>
    <submittedName>
        <fullName evidence="4">Uncharacterized protein</fullName>
    </submittedName>
</protein>
<name>A0AAD7U9G2_9STRA</name>
<organism evidence="4 5">
    <name type="scientific">Chrysophaeum taylorii</name>
    <dbReference type="NCBI Taxonomy" id="2483200"/>
    <lineage>
        <taxon>Eukaryota</taxon>
        <taxon>Sar</taxon>
        <taxon>Stramenopiles</taxon>
        <taxon>Ochrophyta</taxon>
        <taxon>Pelagophyceae</taxon>
        <taxon>Pelagomonadales</taxon>
        <taxon>Pelagomonadaceae</taxon>
        <taxon>Chrysophaeum</taxon>
    </lineage>
</organism>
<dbReference type="PANTHER" id="PTHR24173">
    <property type="entry name" value="ANKYRIN REPEAT CONTAINING"/>
    <property type="match status" value="1"/>
</dbReference>
<evidence type="ECO:0000256" key="2">
    <source>
        <dbReference type="ARBA" id="ARBA00023043"/>
    </source>
</evidence>
<dbReference type="InterPro" id="IPR002110">
    <property type="entry name" value="Ankyrin_rpt"/>
</dbReference>
<dbReference type="SUPFAM" id="SSF48403">
    <property type="entry name" value="Ankyrin repeat"/>
    <property type="match status" value="1"/>
</dbReference>
<dbReference type="PROSITE" id="PS50297">
    <property type="entry name" value="ANK_REP_REGION"/>
    <property type="match status" value="1"/>
</dbReference>
<dbReference type="Pfam" id="PF00023">
    <property type="entry name" value="Ank"/>
    <property type="match status" value="1"/>
</dbReference>
<keyword evidence="2 3" id="KW-0040">ANK repeat</keyword>
<proteinExistence type="predicted"/>
<evidence type="ECO:0000256" key="1">
    <source>
        <dbReference type="ARBA" id="ARBA00022737"/>
    </source>
</evidence>
<dbReference type="Gene3D" id="1.25.40.20">
    <property type="entry name" value="Ankyrin repeat-containing domain"/>
    <property type="match status" value="1"/>
</dbReference>
<dbReference type="Pfam" id="PF12796">
    <property type="entry name" value="Ank_2"/>
    <property type="match status" value="1"/>
</dbReference>
<evidence type="ECO:0000313" key="4">
    <source>
        <dbReference type="EMBL" id="KAJ8600324.1"/>
    </source>
</evidence>
<gene>
    <name evidence="4" type="ORF">CTAYLR_000636</name>
</gene>
<dbReference type="Proteomes" id="UP001230188">
    <property type="component" value="Unassembled WGS sequence"/>
</dbReference>
<keyword evidence="5" id="KW-1185">Reference proteome</keyword>
<evidence type="ECO:0000313" key="5">
    <source>
        <dbReference type="Proteomes" id="UP001230188"/>
    </source>
</evidence>
<keyword evidence="1" id="KW-0677">Repeat</keyword>
<evidence type="ECO:0000256" key="3">
    <source>
        <dbReference type="PROSITE-ProRule" id="PRU00023"/>
    </source>
</evidence>